<keyword evidence="2" id="KW-1185">Reference proteome</keyword>
<accession>A0ACB9PJK0</accession>
<comment type="caution">
    <text evidence="1">The sequence shown here is derived from an EMBL/GenBank/DDBJ whole genome shotgun (WGS) entry which is preliminary data.</text>
</comment>
<evidence type="ECO:0000313" key="1">
    <source>
        <dbReference type="EMBL" id="KAI4348641.1"/>
    </source>
</evidence>
<protein>
    <submittedName>
        <fullName evidence="1">Uncharacterized protein</fullName>
    </submittedName>
</protein>
<dbReference type="Proteomes" id="UP000828941">
    <property type="component" value="Chromosome 4"/>
</dbReference>
<name>A0ACB9PJK0_BAUVA</name>
<organism evidence="1 2">
    <name type="scientific">Bauhinia variegata</name>
    <name type="common">Purple orchid tree</name>
    <name type="synonym">Phanera variegata</name>
    <dbReference type="NCBI Taxonomy" id="167791"/>
    <lineage>
        <taxon>Eukaryota</taxon>
        <taxon>Viridiplantae</taxon>
        <taxon>Streptophyta</taxon>
        <taxon>Embryophyta</taxon>
        <taxon>Tracheophyta</taxon>
        <taxon>Spermatophyta</taxon>
        <taxon>Magnoliopsida</taxon>
        <taxon>eudicotyledons</taxon>
        <taxon>Gunneridae</taxon>
        <taxon>Pentapetalae</taxon>
        <taxon>rosids</taxon>
        <taxon>fabids</taxon>
        <taxon>Fabales</taxon>
        <taxon>Fabaceae</taxon>
        <taxon>Cercidoideae</taxon>
        <taxon>Cercideae</taxon>
        <taxon>Bauhiniinae</taxon>
        <taxon>Bauhinia</taxon>
    </lineage>
</organism>
<dbReference type="EMBL" id="CM039429">
    <property type="protein sequence ID" value="KAI4348641.1"/>
    <property type="molecule type" value="Genomic_DNA"/>
</dbReference>
<reference evidence="1 2" key="1">
    <citation type="journal article" date="2022" name="DNA Res.">
        <title>Chromosomal-level genome assembly of the orchid tree Bauhinia variegata (Leguminosae; Cercidoideae) supports the allotetraploid origin hypothesis of Bauhinia.</title>
        <authorList>
            <person name="Zhong Y."/>
            <person name="Chen Y."/>
            <person name="Zheng D."/>
            <person name="Pang J."/>
            <person name="Liu Y."/>
            <person name="Luo S."/>
            <person name="Meng S."/>
            <person name="Qian L."/>
            <person name="Wei D."/>
            <person name="Dai S."/>
            <person name="Zhou R."/>
        </authorList>
    </citation>
    <scope>NUCLEOTIDE SEQUENCE [LARGE SCALE GENOMIC DNA]</scope>
    <source>
        <strain evidence="1">BV-YZ2020</strain>
    </source>
</reference>
<gene>
    <name evidence="1" type="ORF">L6164_009342</name>
</gene>
<evidence type="ECO:0000313" key="2">
    <source>
        <dbReference type="Proteomes" id="UP000828941"/>
    </source>
</evidence>
<proteinExistence type="predicted"/>
<sequence>MTLFSDDYEMEMRGKCRLWWPKLLLSSKESSSSLLMGWFVTSPASIDIIVAFSCSEVLLPRSSPGLTEILHDINENMPIVLQNKSVFSVLGQCVPSSNNLMVETEDDCKEVSNFDNFWAERSATLYREKFECRSCGDIKLDGSLEQSRQASIGTNYWVVLMLDSREQNDAGNHRIPKLHHIHLNGKTLSQYDVHVIIYETPTYGVHHFGLHHSRSSNQVKTSIKKPKWVVELHKKQQINDMDTAILAVNCAAASKRIFERNVASRSSLHQLSIIRMFFVLLGHLFSKFMATLSTLFYIALQLFQIHFNYESESWIYNASAKVFRTVWINIQIRCCQILYWPIFLQENELRSQSCVEYAEKAAMHRHSMWSTLIVDVLLGNLFGLAVLYHAESVCMSILKFVHDIANPFLRIGCVWLMGNPAGFKLNTELANVLGMVSLNAIQIWSTLWIFVEFIFNYILKGLAILGILCGFTTPAAFIIDMIALSTLHVSTLHWLISLIYSSQIQALAALWRLFRGQKWNPLRQRLDSFDYTMKQHVVGSLLFTPLLLLLPTTSVFYIFFSIVDTTINLISMLIEVTISVIHATPFIKIFLWLVRPGRFPSGIWFEILNCQSNGIVSSKVDFVDQMTSSEKALQQKNANREKYSALVSVLHSNHLSLGEFSSGEFLDSKLMSANQGEIILPHYEDVFLSGSGPSISMITCGILTGQRMPSRRGYLLPSPMPWMFLPSKEYWCLCHDSLIACFR</sequence>